<dbReference type="PANTHER" id="PTHR23226:SF416">
    <property type="entry name" value="FI01424P"/>
    <property type="match status" value="1"/>
</dbReference>
<dbReference type="GO" id="GO:0000981">
    <property type="term" value="F:DNA-binding transcription factor activity, RNA polymerase II-specific"/>
    <property type="evidence" value="ECO:0007669"/>
    <property type="project" value="TreeGrafter"/>
</dbReference>
<dbReference type="EMBL" id="VWZE01017170">
    <property type="protein sequence ID" value="NXF93755.1"/>
    <property type="molecule type" value="Genomic_DNA"/>
</dbReference>
<sequence>GEKPYSCGDCGKSFVTSSKLNYHRRIHTGERPYSCGDCGKSFATTSHLKRHCTIH</sequence>
<evidence type="ECO:0000256" key="1">
    <source>
        <dbReference type="ARBA" id="ARBA00004123"/>
    </source>
</evidence>
<dbReference type="InterPro" id="IPR036236">
    <property type="entry name" value="Znf_C2H2_sf"/>
</dbReference>
<dbReference type="SMART" id="SM00355">
    <property type="entry name" value="ZnF_C2H2"/>
    <property type="match status" value="2"/>
</dbReference>
<dbReference type="Pfam" id="PF00096">
    <property type="entry name" value="zf-C2H2"/>
    <property type="match status" value="2"/>
</dbReference>
<dbReference type="GO" id="GO:0005634">
    <property type="term" value="C:nucleus"/>
    <property type="evidence" value="ECO:0007669"/>
    <property type="project" value="UniProtKB-SubCell"/>
</dbReference>
<feature type="domain" description="C2H2-type" evidence="11">
    <location>
        <begin position="33"/>
        <end position="55"/>
    </location>
</feature>
<evidence type="ECO:0000256" key="7">
    <source>
        <dbReference type="ARBA" id="ARBA00023125"/>
    </source>
</evidence>
<dbReference type="InterPro" id="IPR013087">
    <property type="entry name" value="Znf_C2H2_type"/>
</dbReference>
<dbReference type="OrthoDB" id="3437960at2759"/>
<dbReference type="AlphaFoldDB" id="A0A7K8XR48"/>
<name>A0A7K8XR48_9PICI</name>
<keyword evidence="9" id="KW-0539">Nucleus</keyword>
<evidence type="ECO:0000256" key="2">
    <source>
        <dbReference type="ARBA" id="ARBA00022723"/>
    </source>
</evidence>
<keyword evidence="2" id="KW-0479">Metal-binding</keyword>
<dbReference type="PROSITE" id="PS00028">
    <property type="entry name" value="ZINC_FINGER_C2H2_1"/>
    <property type="match status" value="2"/>
</dbReference>
<keyword evidence="4 10" id="KW-0863">Zinc-finger</keyword>
<evidence type="ECO:0000313" key="12">
    <source>
        <dbReference type="EMBL" id="NXF93755.1"/>
    </source>
</evidence>
<keyword evidence="8" id="KW-0804">Transcription</keyword>
<feature type="non-terminal residue" evidence="12">
    <location>
        <position position="55"/>
    </location>
</feature>
<dbReference type="Gene3D" id="3.30.160.60">
    <property type="entry name" value="Classic Zinc Finger"/>
    <property type="match status" value="2"/>
</dbReference>
<keyword evidence="5" id="KW-0862">Zinc</keyword>
<evidence type="ECO:0000256" key="3">
    <source>
        <dbReference type="ARBA" id="ARBA00022737"/>
    </source>
</evidence>
<comment type="subcellular location">
    <subcellularLocation>
        <location evidence="1">Nucleus</location>
    </subcellularLocation>
</comment>
<evidence type="ECO:0000259" key="11">
    <source>
        <dbReference type="PROSITE" id="PS50157"/>
    </source>
</evidence>
<dbReference type="PANTHER" id="PTHR23226">
    <property type="entry name" value="ZINC FINGER AND SCAN DOMAIN-CONTAINING"/>
    <property type="match status" value="1"/>
</dbReference>
<keyword evidence="6" id="KW-0805">Transcription regulation</keyword>
<dbReference type="Proteomes" id="UP000583613">
    <property type="component" value="Unassembled WGS sequence"/>
</dbReference>
<evidence type="ECO:0000256" key="4">
    <source>
        <dbReference type="ARBA" id="ARBA00022771"/>
    </source>
</evidence>
<accession>A0A7K8XR48</accession>
<evidence type="ECO:0000313" key="13">
    <source>
        <dbReference type="Proteomes" id="UP000583613"/>
    </source>
</evidence>
<proteinExistence type="predicted"/>
<gene>
    <name evidence="12" type="primary">Znf71_1</name>
    <name evidence="12" type="ORF">EUBBOU_R15521</name>
</gene>
<feature type="non-terminal residue" evidence="12">
    <location>
        <position position="1"/>
    </location>
</feature>
<dbReference type="GO" id="GO:0000978">
    <property type="term" value="F:RNA polymerase II cis-regulatory region sequence-specific DNA binding"/>
    <property type="evidence" value="ECO:0007669"/>
    <property type="project" value="TreeGrafter"/>
</dbReference>
<protein>
    <submittedName>
        <fullName evidence="12">ZNF71 factor</fullName>
    </submittedName>
</protein>
<evidence type="ECO:0000256" key="9">
    <source>
        <dbReference type="ARBA" id="ARBA00023242"/>
    </source>
</evidence>
<evidence type="ECO:0000256" key="5">
    <source>
        <dbReference type="ARBA" id="ARBA00022833"/>
    </source>
</evidence>
<evidence type="ECO:0000256" key="8">
    <source>
        <dbReference type="ARBA" id="ARBA00023163"/>
    </source>
</evidence>
<organism evidence="12 13">
    <name type="scientific">Eubucco bourcierii</name>
    <name type="common">red-headed barbet</name>
    <dbReference type="NCBI Taxonomy" id="91767"/>
    <lineage>
        <taxon>Eukaryota</taxon>
        <taxon>Metazoa</taxon>
        <taxon>Chordata</taxon>
        <taxon>Craniata</taxon>
        <taxon>Vertebrata</taxon>
        <taxon>Euteleostomi</taxon>
        <taxon>Archelosauria</taxon>
        <taxon>Archosauria</taxon>
        <taxon>Dinosauria</taxon>
        <taxon>Saurischia</taxon>
        <taxon>Theropoda</taxon>
        <taxon>Coelurosauria</taxon>
        <taxon>Aves</taxon>
        <taxon>Neognathae</taxon>
        <taxon>Neoaves</taxon>
        <taxon>Telluraves</taxon>
        <taxon>Coraciimorphae</taxon>
        <taxon>Piciformes</taxon>
        <taxon>Ramphastidae</taxon>
        <taxon>Eubucco</taxon>
    </lineage>
</organism>
<comment type="caution">
    <text evidence="12">The sequence shown here is derived from an EMBL/GenBank/DDBJ whole genome shotgun (WGS) entry which is preliminary data.</text>
</comment>
<keyword evidence="13" id="KW-1185">Reference proteome</keyword>
<evidence type="ECO:0000256" key="10">
    <source>
        <dbReference type="PROSITE-ProRule" id="PRU00042"/>
    </source>
</evidence>
<reference evidence="12 13" key="1">
    <citation type="submission" date="2019-09" db="EMBL/GenBank/DDBJ databases">
        <title>Bird 10,000 Genomes (B10K) Project - Family phase.</title>
        <authorList>
            <person name="Zhang G."/>
        </authorList>
    </citation>
    <scope>NUCLEOTIDE SEQUENCE [LARGE SCALE GENOMIC DNA]</scope>
    <source>
        <strain evidence="12">B10K-DU-001-04</strain>
        <tissue evidence="12">Muscle</tissue>
    </source>
</reference>
<dbReference type="GO" id="GO:0008270">
    <property type="term" value="F:zinc ion binding"/>
    <property type="evidence" value="ECO:0007669"/>
    <property type="project" value="UniProtKB-KW"/>
</dbReference>
<evidence type="ECO:0000256" key="6">
    <source>
        <dbReference type="ARBA" id="ARBA00023015"/>
    </source>
</evidence>
<feature type="domain" description="C2H2-type" evidence="11">
    <location>
        <begin position="5"/>
        <end position="32"/>
    </location>
</feature>
<dbReference type="FunFam" id="3.30.160.60:FF:001270">
    <property type="entry name" value="zinc finger protein 583 isoform X1"/>
    <property type="match status" value="1"/>
</dbReference>
<keyword evidence="3" id="KW-0677">Repeat</keyword>
<dbReference type="PROSITE" id="PS50157">
    <property type="entry name" value="ZINC_FINGER_C2H2_2"/>
    <property type="match status" value="2"/>
</dbReference>
<dbReference type="FunFam" id="3.30.160.60:FF:002716">
    <property type="entry name" value="Zinc finger protein 212"/>
    <property type="match status" value="1"/>
</dbReference>
<dbReference type="SUPFAM" id="SSF57667">
    <property type="entry name" value="beta-beta-alpha zinc fingers"/>
    <property type="match status" value="1"/>
</dbReference>
<keyword evidence="7" id="KW-0238">DNA-binding</keyword>